<dbReference type="SUPFAM" id="SSF90123">
    <property type="entry name" value="ABC transporter transmembrane region"/>
    <property type="match status" value="1"/>
</dbReference>
<keyword evidence="6 7" id="KW-0472">Membrane</keyword>
<dbReference type="CDD" id="cd03228">
    <property type="entry name" value="ABCC_MRP_Like"/>
    <property type="match status" value="1"/>
</dbReference>
<proteinExistence type="predicted"/>
<dbReference type="GO" id="GO:0140359">
    <property type="term" value="F:ABC-type transporter activity"/>
    <property type="evidence" value="ECO:0007669"/>
    <property type="project" value="InterPro"/>
</dbReference>
<feature type="transmembrane region" description="Helical" evidence="7">
    <location>
        <begin position="271"/>
        <end position="294"/>
    </location>
</feature>
<dbReference type="SUPFAM" id="SSF52540">
    <property type="entry name" value="P-loop containing nucleoside triphosphate hydrolases"/>
    <property type="match status" value="1"/>
</dbReference>
<keyword evidence="3" id="KW-0547">Nucleotide-binding</keyword>
<feature type="transmembrane region" description="Helical" evidence="7">
    <location>
        <begin position="53"/>
        <end position="71"/>
    </location>
</feature>
<dbReference type="GO" id="GO:0005886">
    <property type="term" value="C:plasma membrane"/>
    <property type="evidence" value="ECO:0007669"/>
    <property type="project" value="UniProtKB-SubCell"/>
</dbReference>
<dbReference type="PROSITE" id="PS50929">
    <property type="entry name" value="ABC_TM1F"/>
    <property type="match status" value="1"/>
</dbReference>
<evidence type="ECO:0000313" key="10">
    <source>
        <dbReference type="EMBL" id="QGS08619.1"/>
    </source>
</evidence>
<dbReference type="GO" id="GO:0005524">
    <property type="term" value="F:ATP binding"/>
    <property type="evidence" value="ECO:0007669"/>
    <property type="project" value="UniProtKB-KW"/>
</dbReference>
<dbReference type="Proteomes" id="UP000425411">
    <property type="component" value="Chromosome"/>
</dbReference>
<dbReference type="GO" id="GO:0034040">
    <property type="term" value="F:ATPase-coupled lipid transmembrane transporter activity"/>
    <property type="evidence" value="ECO:0007669"/>
    <property type="project" value="TreeGrafter"/>
</dbReference>
<dbReference type="PROSITE" id="PS50893">
    <property type="entry name" value="ABC_TRANSPORTER_2"/>
    <property type="match status" value="1"/>
</dbReference>
<dbReference type="Pfam" id="PF00005">
    <property type="entry name" value="ABC_tran"/>
    <property type="match status" value="1"/>
</dbReference>
<reference evidence="10 11" key="1">
    <citation type="submission" date="2019-11" db="EMBL/GenBank/DDBJ databases">
        <title>FDA dAtabase for Regulatory Grade micrObial Sequences (FDA-ARGOS): Supporting development and validation of Infectious Disease Dx tests.</title>
        <authorList>
            <person name="Turner S."/>
            <person name="Byrd R."/>
            <person name="Tallon L."/>
            <person name="Sadzewicz L."/>
            <person name="Vavikolanu K."/>
            <person name="Mehta A."/>
            <person name="Aluvathingal J."/>
            <person name="Nadendla S."/>
            <person name="Myers T."/>
            <person name="Yan Y."/>
            <person name="Sichtig H."/>
        </authorList>
    </citation>
    <scope>NUCLEOTIDE SEQUENCE [LARGE SCALE GENOMIC DNA]</scope>
    <source>
        <strain evidence="10 11">FDAARGOS_741</strain>
    </source>
</reference>
<sequence length="535" mass="60655">MTSLKQLKQLLAIAKEFKRPLLRATLFGSLGHLTLVVFTYFIALFFITKITTVAAILFILIFILAILKGLFSYTEQLLNHYVAFKVLHTLRIKVLDKFKRISIDSFTKNTSGDYMTMITTDIELLEVFYAHTITPFLIYIAQSLVVSIFLLFFSVKLGLVALFVYIIIGLVYPLAFRNKGQEVGEGYRRKLTAVNNNSSEQAYGIFEALQYDKIKEEKANIHMETEELTHSSYIKNKFLIDLNTLNVITYNFGVLGFIYLATTLGNPNTTIALSAMFIVSFIPILYMGNLASTLSQTMASGKRFLELMNTPEEPENTGQIVDFKELKVDNLTYSYNDSNVVENLSFSAKRGEIIGISGPSGCGKSTVAKLIMKFISDENMHGNITIDNINLRDIDNRFFRENSSIILQDSYLFNTSIKNNISFFDKDIYKERLADSLKHTNLKNFVDSLRRRENEIVGERSSNISSGQKQRLSVARSFYNESKLLILDEATANIDIFSEIEVLKALEAEKEDKITIIISHNKSTLSICDKIIKLG</sequence>
<organism evidence="10 11">
    <name type="scientific">Gemella morbillorum</name>
    <dbReference type="NCBI Taxonomy" id="29391"/>
    <lineage>
        <taxon>Bacteria</taxon>
        <taxon>Bacillati</taxon>
        <taxon>Bacillota</taxon>
        <taxon>Bacilli</taxon>
        <taxon>Bacillales</taxon>
        <taxon>Gemellaceae</taxon>
        <taxon>Gemella</taxon>
    </lineage>
</organism>
<dbReference type="InterPro" id="IPR003439">
    <property type="entry name" value="ABC_transporter-like_ATP-bd"/>
</dbReference>
<evidence type="ECO:0000256" key="5">
    <source>
        <dbReference type="ARBA" id="ARBA00022989"/>
    </source>
</evidence>
<evidence type="ECO:0000256" key="4">
    <source>
        <dbReference type="ARBA" id="ARBA00022840"/>
    </source>
</evidence>
<dbReference type="PROSITE" id="PS00211">
    <property type="entry name" value="ABC_TRANSPORTER_1"/>
    <property type="match status" value="1"/>
</dbReference>
<dbReference type="Gene3D" id="3.40.50.300">
    <property type="entry name" value="P-loop containing nucleotide triphosphate hydrolases"/>
    <property type="match status" value="1"/>
</dbReference>
<dbReference type="AlphaFoldDB" id="A0AAP9HD19"/>
<evidence type="ECO:0000256" key="2">
    <source>
        <dbReference type="ARBA" id="ARBA00022692"/>
    </source>
</evidence>
<evidence type="ECO:0000256" key="7">
    <source>
        <dbReference type="SAM" id="Phobius"/>
    </source>
</evidence>
<feature type="transmembrane region" description="Helical" evidence="7">
    <location>
        <begin position="238"/>
        <end position="259"/>
    </location>
</feature>
<feature type="transmembrane region" description="Helical" evidence="7">
    <location>
        <begin position="159"/>
        <end position="176"/>
    </location>
</feature>
<keyword evidence="11" id="KW-1185">Reference proteome</keyword>
<dbReference type="PANTHER" id="PTHR24221">
    <property type="entry name" value="ATP-BINDING CASSETTE SUB-FAMILY B"/>
    <property type="match status" value="1"/>
</dbReference>
<dbReference type="InterPro" id="IPR027417">
    <property type="entry name" value="P-loop_NTPase"/>
</dbReference>
<comment type="subcellular location">
    <subcellularLocation>
        <location evidence="1">Cell membrane</location>
        <topology evidence="1">Multi-pass membrane protein</topology>
    </subcellularLocation>
</comment>
<dbReference type="Pfam" id="PF00664">
    <property type="entry name" value="ABC_membrane"/>
    <property type="match status" value="1"/>
</dbReference>
<evidence type="ECO:0000256" key="6">
    <source>
        <dbReference type="ARBA" id="ARBA00023136"/>
    </source>
</evidence>
<evidence type="ECO:0000256" key="1">
    <source>
        <dbReference type="ARBA" id="ARBA00004651"/>
    </source>
</evidence>
<accession>A0AAP9HD19</accession>
<keyword evidence="5 7" id="KW-1133">Transmembrane helix</keyword>
<keyword evidence="2 7" id="KW-0812">Transmembrane</keyword>
<dbReference type="Gene3D" id="1.20.1560.10">
    <property type="entry name" value="ABC transporter type 1, transmembrane domain"/>
    <property type="match status" value="1"/>
</dbReference>
<dbReference type="PANTHER" id="PTHR24221:SF654">
    <property type="entry name" value="ATP-BINDING CASSETTE SUB-FAMILY B MEMBER 6"/>
    <property type="match status" value="1"/>
</dbReference>
<name>A0AAP9HD19_9BACL</name>
<dbReference type="InterPro" id="IPR003593">
    <property type="entry name" value="AAA+_ATPase"/>
</dbReference>
<feature type="domain" description="ABC transmembrane type-1" evidence="9">
    <location>
        <begin position="33"/>
        <end position="296"/>
    </location>
</feature>
<feature type="transmembrane region" description="Helical" evidence="7">
    <location>
        <begin position="21"/>
        <end position="47"/>
    </location>
</feature>
<dbReference type="InterPro" id="IPR039421">
    <property type="entry name" value="Type_1_exporter"/>
</dbReference>
<evidence type="ECO:0000256" key="3">
    <source>
        <dbReference type="ARBA" id="ARBA00022741"/>
    </source>
</evidence>
<dbReference type="InterPro" id="IPR036640">
    <property type="entry name" value="ABC1_TM_sf"/>
</dbReference>
<dbReference type="InterPro" id="IPR011527">
    <property type="entry name" value="ABC1_TM_dom"/>
</dbReference>
<keyword evidence="4 10" id="KW-0067">ATP-binding</keyword>
<evidence type="ECO:0000259" key="9">
    <source>
        <dbReference type="PROSITE" id="PS50929"/>
    </source>
</evidence>
<evidence type="ECO:0000313" key="11">
    <source>
        <dbReference type="Proteomes" id="UP000425411"/>
    </source>
</evidence>
<evidence type="ECO:0000259" key="8">
    <source>
        <dbReference type="PROSITE" id="PS50893"/>
    </source>
</evidence>
<dbReference type="EMBL" id="CP046314">
    <property type="protein sequence ID" value="QGS08619.1"/>
    <property type="molecule type" value="Genomic_DNA"/>
</dbReference>
<dbReference type="InterPro" id="IPR017871">
    <property type="entry name" value="ABC_transporter-like_CS"/>
</dbReference>
<gene>
    <name evidence="10" type="ORF">FOC49_01350</name>
</gene>
<dbReference type="GO" id="GO:0016887">
    <property type="term" value="F:ATP hydrolysis activity"/>
    <property type="evidence" value="ECO:0007669"/>
    <property type="project" value="InterPro"/>
</dbReference>
<dbReference type="SMART" id="SM00382">
    <property type="entry name" value="AAA"/>
    <property type="match status" value="1"/>
</dbReference>
<protein>
    <submittedName>
        <fullName evidence="10">ATP-binding cassette domain-containing protein</fullName>
    </submittedName>
</protein>
<feature type="domain" description="ABC transporter" evidence="8">
    <location>
        <begin position="326"/>
        <end position="535"/>
    </location>
</feature>
<dbReference type="RefSeq" id="WP_004633769.1">
    <property type="nucleotide sequence ID" value="NZ_CP046314.1"/>
</dbReference>